<dbReference type="Proteomes" id="UP000075573">
    <property type="component" value="Unassembled WGS sequence"/>
</dbReference>
<dbReference type="AlphaFoldDB" id="A0A149QZ14"/>
<evidence type="ECO:0000313" key="2">
    <source>
        <dbReference type="Proteomes" id="UP000075573"/>
    </source>
</evidence>
<name>A0A149QZ14_9PROT</name>
<proteinExistence type="predicted"/>
<evidence type="ECO:0000313" key="1">
    <source>
        <dbReference type="EMBL" id="KXV02553.1"/>
    </source>
</evidence>
<dbReference type="EMBL" id="LHZB01000090">
    <property type="protein sequence ID" value="KXV02553.1"/>
    <property type="molecule type" value="Genomic_DNA"/>
</dbReference>
<dbReference type="RefSeq" id="WP_062493991.1">
    <property type="nucleotide sequence ID" value="NZ_LHZB01000090.1"/>
</dbReference>
<protein>
    <submittedName>
        <fullName evidence="1">Uncharacterized protein</fullName>
    </submittedName>
</protein>
<gene>
    <name evidence="1" type="ORF">AD929_02365</name>
</gene>
<sequence>MSDLIIQAAMFRRRLEAEQEVTRKWIEHSRNLEKTVEKQRSQISGLQMNSAGLVAQRDFLKAEEGNLVKASALTNELHPDGLPRTFLRVLYDRAFDRRGQELGISNPKEWRS</sequence>
<dbReference type="PATRIC" id="fig|442.7.peg.2916"/>
<accession>A0A149QZ14</accession>
<reference evidence="1 2" key="1">
    <citation type="submission" date="2015-06" db="EMBL/GenBank/DDBJ databases">
        <title>Improved classification and identification of acetic acid bacteria using matrix-assisted laser desorption/ionization time-of-flight mass spectrometry; Gluconobacter nephelii and Gluconobacter uchimurae are later heterotypic synonyms of Gluconobacter japonicus and Gluconobacter oxydans, respectively.</title>
        <authorList>
            <person name="Li L."/>
            <person name="Cleenwerck I."/>
            <person name="De Vuyst L."/>
            <person name="Vandamme P."/>
        </authorList>
    </citation>
    <scope>NUCLEOTIDE SEQUENCE [LARGE SCALE GENOMIC DNA]</scope>
    <source>
        <strain evidence="1 2">LMG 1764</strain>
    </source>
</reference>
<organism evidence="1 2">
    <name type="scientific">Gluconobacter potus</name>
    <dbReference type="NCBI Taxonomy" id="2724927"/>
    <lineage>
        <taxon>Bacteria</taxon>
        <taxon>Pseudomonadati</taxon>
        <taxon>Pseudomonadota</taxon>
        <taxon>Alphaproteobacteria</taxon>
        <taxon>Acetobacterales</taxon>
        <taxon>Acetobacteraceae</taxon>
        <taxon>Gluconobacter</taxon>
    </lineage>
</organism>
<comment type="caution">
    <text evidence="1">The sequence shown here is derived from an EMBL/GenBank/DDBJ whole genome shotgun (WGS) entry which is preliminary data.</text>
</comment>